<dbReference type="GO" id="GO:0007155">
    <property type="term" value="P:cell adhesion"/>
    <property type="evidence" value="ECO:0007669"/>
    <property type="project" value="InterPro"/>
</dbReference>
<protein>
    <submittedName>
        <fullName evidence="3">Armadillo repeat-containing domain-containing protein</fullName>
    </submittedName>
</protein>
<dbReference type="InterPro" id="IPR000225">
    <property type="entry name" value="Armadillo"/>
</dbReference>
<dbReference type="InterPro" id="IPR016024">
    <property type="entry name" value="ARM-type_fold"/>
</dbReference>
<sequence>DVHQGGGYAPAAMMRFQTASASYSYANDQQMPSTSSDALCTLKPVMPVAPMIHANPSLCAPPCTPNYAYARIRHSEGTRSLQGSPRAVQQIGQQLSSTPNSPLINRRKMDRIHQWNLEHERIAHIRNGGLSSSRASSMISGMSGVSHLSNTSNVSLMSALSISTEISDLPDISQMRSVQYSSASSCASFAENIDPTYYLKVEQTIDELSGKMRIFAQNTEGMHANDSLRHVAERIYKLAREHDLSCVPVSKLKAYIINTMFLVKMGPDNEEVEQALLAAMYIFSTKPATFRTLQEIFREHADEVLSVFAQRLDPRFYYCNFAAITIHTLLVFAFDSKIRIGVSAKTQLLSRSVQMLRAFIQSNIEHRLRERNKHIIIDTVRILAHREDSIKKYFAKENGIEMLLWFLTNEPSEQVMYYAAFALRSMLNHPDKTIAERCVSADGVKVLADKLSHGSPRLLVECSNCLSAVSDVETLRQIELSRPLLQILQILGSSESELVKHCLGFIGNVASSSRTAVVNPNKEFLVKNKGLESLLNVLQYHLSLSDGHLVEFEIIENAIFALKNLTANFSTVDRTNIVRKQFTEIEGSLTTILDHLLANQLFYYPRMNRLQFQIFDIQIENRIDLLLIIQRIIDSGLTGRLLKAHTSAGINCIETLINVALQTGDIKEKCAFEQQKAKLSSTIDHILNIFRRFVDHPKFAQQMRPLISGHSKFNELMRSSTSITISLALLRLVDIVADEPSLREQWHQDTNFMDIIRFYLAHKQLEFSELARTILSKIEDCDSSMQLTDMLDEHYMS</sequence>
<dbReference type="Proteomes" id="UP000887569">
    <property type="component" value="Unplaced"/>
</dbReference>
<dbReference type="AlphaFoldDB" id="A0A915C2L8"/>
<proteinExistence type="predicted"/>
<name>A0A915C2L8_PARUN</name>
<dbReference type="Gene3D" id="1.25.10.10">
    <property type="entry name" value="Leucine-rich Repeat Variant"/>
    <property type="match status" value="1"/>
</dbReference>
<dbReference type="SMART" id="SM00185">
    <property type="entry name" value="ARM"/>
    <property type="match status" value="3"/>
</dbReference>
<evidence type="ECO:0000256" key="1">
    <source>
        <dbReference type="ARBA" id="ARBA00022473"/>
    </source>
</evidence>
<keyword evidence="2" id="KW-1185">Reference proteome</keyword>
<dbReference type="SUPFAM" id="SSF48371">
    <property type="entry name" value="ARM repeat"/>
    <property type="match status" value="1"/>
</dbReference>
<dbReference type="PANTHER" id="PTHR45976">
    <property type="entry name" value="ARMADILLO SEGMENT POLARITY PROTEIN"/>
    <property type="match status" value="1"/>
</dbReference>
<dbReference type="InterPro" id="IPR011989">
    <property type="entry name" value="ARM-like"/>
</dbReference>
<accession>A0A915C2L8</accession>
<dbReference type="GO" id="GO:0045296">
    <property type="term" value="F:cadherin binding"/>
    <property type="evidence" value="ECO:0007669"/>
    <property type="project" value="InterPro"/>
</dbReference>
<evidence type="ECO:0000313" key="2">
    <source>
        <dbReference type="Proteomes" id="UP000887569"/>
    </source>
</evidence>
<evidence type="ECO:0000313" key="3">
    <source>
        <dbReference type="WBParaSite" id="PgR077_g001_t03"/>
    </source>
</evidence>
<dbReference type="InterPro" id="IPR013284">
    <property type="entry name" value="Beta-catenin"/>
</dbReference>
<organism evidence="2 3">
    <name type="scientific">Parascaris univalens</name>
    <name type="common">Nematode worm</name>
    <dbReference type="NCBI Taxonomy" id="6257"/>
    <lineage>
        <taxon>Eukaryota</taxon>
        <taxon>Metazoa</taxon>
        <taxon>Ecdysozoa</taxon>
        <taxon>Nematoda</taxon>
        <taxon>Chromadorea</taxon>
        <taxon>Rhabditida</taxon>
        <taxon>Spirurina</taxon>
        <taxon>Ascaridomorpha</taxon>
        <taxon>Ascaridoidea</taxon>
        <taxon>Ascarididae</taxon>
        <taxon>Parascaris</taxon>
    </lineage>
</organism>
<reference evidence="3" key="1">
    <citation type="submission" date="2022-11" db="UniProtKB">
        <authorList>
            <consortium name="WormBaseParasite"/>
        </authorList>
    </citation>
    <scope>IDENTIFICATION</scope>
</reference>
<keyword evidence="1" id="KW-0217">Developmental protein</keyword>
<dbReference type="WBParaSite" id="PgR077_g001_t03">
    <property type="protein sequence ID" value="PgR077_g001_t03"/>
    <property type="gene ID" value="PgR077_g001"/>
</dbReference>